<name>A0A840V989_9BACT</name>
<dbReference type="AlphaFoldDB" id="A0A840V989"/>
<dbReference type="Proteomes" id="UP000557717">
    <property type="component" value="Unassembled WGS sequence"/>
</dbReference>
<comment type="caution">
    <text evidence="2">The sequence shown here is derived from an EMBL/GenBank/DDBJ whole genome shotgun (WGS) entry which is preliminary data.</text>
</comment>
<gene>
    <name evidence="2" type="ORF">HNR46_002397</name>
</gene>
<dbReference type="InterPro" id="IPR018247">
    <property type="entry name" value="EF_Hand_1_Ca_BS"/>
</dbReference>
<feature type="domain" description="EF-hand" evidence="1">
    <location>
        <begin position="91"/>
        <end position="119"/>
    </location>
</feature>
<dbReference type="EMBL" id="JACHFD010000011">
    <property type="protein sequence ID" value="MBB5352154.1"/>
    <property type="molecule type" value="Genomic_DNA"/>
</dbReference>
<dbReference type="RefSeq" id="WP_184018952.1">
    <property type="nucleotide sequence ID" value="NZ_JACHFD010000011.1"/>
</dbReference>
<proteinExistence type="predicted"/>
<keyword evidence="3" id="KW-1185">Reference proteome</keyword>
<dbReference type="InterPro" id="IPR011992">
    <property type="entry name" value="EF-hand-dom_pair"/>
</dbReference>
<dbReference type="PROSITE" id="PS00018">
    <property type="entry name" value="EF_HAND_1"/>
    <property type="match status" value="1"/>
</dbReference>
<accession>A0A840V989</accession>
<sequence>MKYLLLLPLLVGSLQATQLKKLERKFERFDIDKDLVLDTVEWLQTQPRQNSVAKAMFRFAWADADVNGTIDRVEFLASRGGKVGGNPNKAEIFEIADEDGDGLLNPEEYANTLGQGKSWAKALRQFAKKDKDDNYYLSRWEFGIRNNQVVVWPPFFPRL</sequence>
<reference evidence="2 3" key="1">
    <citation type="submission" date="2020-08" db="EMBL/GenBank/DDBJ databases">
        <title>Genomic Encyclopedia of Type Strains, Phase IV (KMG-IV): sequencing the most valuable type-strain genomes for metagenomic binning, comparative biology and taxonomic classification.</title>
        <authorList>
            <person name="Goeker M."/>
        </authorList>
    </citation>
    <scope>NUCLEOTIDE SEQUENCE [LARGE SCALE GENOMIC DNA]</scope>
    <source>
        <strain evidence="2 3">YC6886</strain>
    </source>
</reference>
<organism evidence="2 3">
    <name type="scientific">Haloferula luteola</name>
    <dbReference type="NCBI Taxonomy" id="595692"/>
    <lineage>
        <taxon>Bacteria</taxon>
        <taxon>Pseudomonadati</taxon>
        <taxon>Verrucomicrobiota</taxon>
        <taxon>Verrucomicrobiia</taxon>
        <taxon>Verrucomicrobiales</taxon>
        <taxon>Verrucomicrobiaceae</taxon>
        <taxon>Haloferula</taxon>
    </lineage>
</organism>
<dbReference type="PROSITE" id="PS50222">
    <property type="entry name" value="EF_HAND_2"/>
    <property type="match status" value="1"/>
</dbReference>
<dbReference type="SUPFAM" id="SSF47473">
    <property type="entry name" value="EF-hand"/>
    <property type="match status" value="1"/>
</dbReference>
<evidence type="ECO:0000313" key="2">
    <source>
        <dbReference type="EMBL" id="MBB5352154.1"/>
    </source>
</evidence>
<dbReference type="Gene3D" id="1.10.238.10">
    <property type="entry name" value="EF-hand"/>
    <property type="match status" value="2"/>
</dbReference>
<evidence type="ECO:0000259" key="1">
    <source>
        <dbReference type="PROSITE" id="PS50222"/>
    </source>
</evidence>
<protein>
    <submittedName>
        <fullName evidence="2">Ca2+-binding EF-hand superfamily protein</fullName>
    </submittedName>
</protein>
<dbReference type="InterPro" id="IPR002048">
    <property type="entry name" value="EF_hand_dom"/>
</dbReference>
<evidence type="ECO:0000313" key="3">
    <source>
        <dbReference type="Proteomes" id="UP000557717"/>
    </source>
</evidence>
<dbReference type="GO" id="GO:0005509">
    <property type="term" value="F:calcium ion binding"/>
    <property type="evidence" value="ECO:0007669"/>
    <property type="project" value="InterPro"/>
</dbReference>